<dbReference type="EMBL" id="SXDK01000004">
    <property type="protein sequence ID" value="NFU59424.1"/>
    <property type="molecule type" value="Genomic_DNA"/>
</dbReference>
<organism evidence="1">
    <name type="scientific">Clostridium botulinum</name>
    <dbReference type="NCBI Taxonomy" id="1491"/>
    <lineage>
        <taxon>Bacteria</taxon>
        <taxon>Bacillati</taxon>
        <taxon>Bacillota</taxon>
        <taxon>Clostridia</taxon>
        <taxon>Eubacteriales</taxon>
        <taxon>Clostridiaceae</taxon>
        <taxon>Clostridium</taxon>
    </lineage>
</organism>
<comment type="caution">
    <text evidence="1">The sequence shown here is derived from an EMBL/GenBank/DDBJ whole genome shotgun (WGS) entry which is preliminary data.</text>
</comment>
<name>A0A6G4D9D3_CLOBO</name>
<sequence length="169" mass="20708">MAKQVKCPICNKMNDKANTEQIGQRYYCKRCADKKREQTKRNTDGWDTLFEYICKLYNIQTLTVMMFKQIKDFRKEPYNFTNIGMYLTLKYYYETLNHEVKEDVGLGIIPYYYDRAEKQYMDIVRLEDYMNEFELTEQESVVTIDKNKMHKEIIKRKKLQYKNINWEEE</sequence>
<evidence type="ECO:0000313" key="2">
    <source>
        <dbReference type="EMBL" id="NFU59424.1"/>
    </source>
</evidence>
<dbReference type="AlphaFoldDB" id="A0A6G4D9D3"/>
<protein>
    <submittedName>
        <fullName evidence="1">Uncharacterized protein</fullName>
    </submittedName>
</protein>
<accession>A0A6G4D9D3</accession>
<proteinExistence type="predicted"/>
<dbReference type="Proteomes" id="UP000785180">
    <property type="component" value="Unassembled WGS sequence"/>
</dbReference>
<dbReference type="EMBL" id="SWNS01000004">
    <property type="protein sequence ID" value="NFD87531.1"/>
    <property type="molecule type" value="Genomic_DNA"/>
</dbReference>
<evidence type="ECO:0000313" key="1">
    <source>
        <dbReference type="EMBL" id="NFD87531.1"/>
    </source>
</evidence>
<gene>
    <name evidence="1" type="ORF">FCV13_05775</name>
    <name evidence="2" type="ORF">FDF67_04255</name>
</gene>
<reference evidence="1" key="1">
    <citation type="submission" date="2019-04" db="EMBL/GenBank/DDBJ databases">
        <title>Genome sequencing of Clostridium botulinum Groups I-IV and Clostridium butyricum.</title>
        <authorList>
            <person name="Brunt J."/>
            <person name="Van Vliet A.H.M."/>
            <person name="Stringer S.C."/>
            <person name="Carter A.T."/>
            <person name="Peck M.W."/>
        </authorList>
    </citation>
    <scope>NUCLEOTIDE SEQUENCE</scope>
    <source>
        <strain evidence="2">7221C</strain>
        <strain evidence="1">Colworth BL165</strain>
    </source>
</reference>